<evidence type="ECO:0008006" key="4">
    <source>
        <dbReference type="Google" id="ProtNLM"/>
    </source>
</evidence>
<keyword evidence="1" id="KW-1133">Transmembrane helix</keyword>
<keyword evidence="1" id="KW-0812">Transmembrane</keyword>
<reference evidence="2 3" key="1">
    <citation type="submission" date="2019-07" db="EMBL/GenBank/DDBJ databases">
        <title>Paenibacillus ottowii sp. nov. isolated from a fermentation system processing bovine manure.</title>
        <authorList>
            <person name="Velazquez L.F."/>
            <person name="Rajbanshi S."/>
            <person name="Guan S."/>
            <person name="Hinchee M."/>
            <person name="Welsh A."/>
        </authorList>
    </citation>
    <scope>NUCLEOTIDE SEQUENCE [LARGE SCALE GENOMIC DNA]</scope>
    <source>
        <strain evidence="2 3">MS2379</strain>
    </source>
</reference>
<organism evidence="2 3">
    <name type="scientific">Paenibacillus ottowii</name>
    <dbReference type="NCBI Taxonomy" id="2315729"/>
    <lineage>
        <taxon>Bacteria</taxon>
        <taxon>Bacillati</taxon>
        <taxon>Bacillota</taxon>
        <taxon>Bacilli</taxon>
        <taxon>Bacillales</taxon>
        <taxon>Paenibacillaceae</taxon>
        <taxon>Paenibacillus</taxon>
    </lineage>
</organism>
<keyword evidence="3" id="KW-1185">Reference proteome</keyword>
<dbReference type="Proteomes" id="UP000319219">
    <property type="component" value="Unassembled WGS sequence"/>
</dbReference>
<sequence>MSVDMIDEKLDFALAGLLGWVNVWDGVRLIWVDGATKEFRRKVTDWHPSSDPAASLEVQAVAIKANDRQYAINLAKRLEWDGDDLEYSDNDVFSYTGVTVFMLSSPRQRAEAAYMTLISKDLHPLREDI</sequence>
<dbReference type="RefSeq" id="WP_142613856.1">
    <property type="nucleotide sequence ID" value="NZ_VIJZ01000008.1"/>
</dbReference>
<gene>
    <name evidence="2" type="ORF">FKV70_19105</name>
</gene>
<feature type="transmembrane region" description="Helical" evidence="1">
    <location>
        <begin position="12"/>
        <end position="31"/>
    </location>
</feature>
<keyword evidence="1" id="KW-0472">Membrane</keyword>
<name>A0ABY3B3J4_9BACL</name>
<evidence type="ECO:0000256" key="1">
    <source>
        <dbReference type="SAM" id="Phobius"/>
    </source>
</evidence>
<comment type="caution">
    <text evidence="2">The sequence shown here is derived from an EMBL/GenBank/DDBJ whole genome shotgun (WGS) entry which is preliminary data.</text>
</comment>
<evidence type="ECO:0000313" key="3">
    <source>
        <dbReference type="Proteomes" id="UP000319219"/>
    </source>
</evidence>
<proteinExistence type="predicted"/>
<dbReference type="EMBL" id="VIJZ01000008">
    <property type="protein sequence ID" value="TQR97342.1"/>
    <property type="molecule type" value="Genomic_DNA"/>
</dbReference>
<evidence type="ECO:0000313" key="2">
    <source>
        <dbReference type="EMBL" id="TQR97342.1"/>
    </source>
</evidence>
<accession>A0ABY3B3J4</accession>
<protein>
    <recommendedName>
        <fullName evidence="4">Phage ABA sandwich domain-containing protein</fullName>
    </recommendedName>
</protein>